<sequence length="364" mass="40673">MSHGKCNGPAQFQTSGSVGQCANSAVRGPTACGHWASLHDAPPSFSLRLFTPYPSPPRARDIRLKRSSWKVCNEYGIKKCLPNSLQHVLFECQPSSCFFTVSCGRIDFVRLRIRVIGTLSSNHARKQALCGSPSHGRSSTARFGGVTITLAVNYYCLILSIVLEHRCTRGSEAMPSRYSQVIAYTNHQHCVFWLLAAADRMTETEQAKAQHFADFFGVGDGLASKTEDFIALPREKVEYFRERVKLAPKNSQVDHINDMGLDLLPGDAQTFYSADLDTFVAVDVAAQSLIALHPLPKDQLRPMDPPPVNAAISRRSQGQQRLRIDESSVEPERHEIALEPHWFRVQTERIKRCNSQAKKDYSKD</sequence>
<gene>
    <name evidence="1" type="primary">BQ5605_C006g04265</name>
    <name evidence="1" type="ORF">BQ5605_C006G04265</name>
</gene>
<keyword evidence="2" id="KW-1185">Reference proteome</keyword>
<reference evidence="1 2" key="1">
    <citation type="submission" date="2016-11" db="EMBL/GenBank/DDBJ databases">
        <authorList>
            <person name="Jaros S."/>
            <person name="Januszkiewicz K."/>
            <person name="Wedrychowicz H."/>
        </authorList>
    </citation>
    <scope>NUCLEOTIDE SEQUENCE [LARGE SCALE GENOMIC DNA]</scope>
</reference>
<dbReference type="Proteomes" id="UP000249464">
    <property type="component" value="Unassembled WGS sequence"/>
</dbReference>
<dbReference type="AlphaFoldDB" id="A0A2X0M9G0"/>
<name>A0A2X0M9G0_9BASI</name>
<organism evidence="1 2">
    <name type="scientific">Microbotryum silenes-dioicae</name>
    <dbReference type="NCBI Taxonomy" id="796604"/>
    <lineage>
        <taxon>Eukaryota</taxon>
        <taxon>Fungi</taxon>
        <taxon>Dikarya</taxon>
        <taxon>Basidiomycota</taxon>
        <taxon>Pucciniomycotina</taxon>
        <taxon>Microbotryomycetes</taxon>
        <taxon>Microbotryales</taxon>
        <taxon>Microbotryaceae</taxon>
        <taxon>Microbotryum</taxon>
    </lineage>
</organism>
<dbReference type="EMBL" id="FQNC01000044">
    <property type="protein sequence ID" value="SGY57380.1"/>
    <property type="molecule type" value="Genomic_DNA"/>
</dbReference>
<protein>
    <submittedName>
        <fullName evidence="1">BQ5605_C006g04265 protein</fullName>
    </submittedName>
</protein>
<accession>A0A2X0M9G0</accession>
<evidence type="ECO:0000313" key="1">
    <source>
        <dbReference type="EMBL" id="SGY57380.1"/>
    </source>
</evidence>
<evidence type="ECO:0000313" key="2">
    <source>
        <dbReference type="Proteomes" id="UP000249464"/>
    </source>
</evidence>
<proteinExistence type="predicted"/>